<protein>
    <recommendedName>
        <fullName evidence="2">Myb/SANT-like domain-containing protein</fullName>
    </recommendedName>
</protein>
<dbReference type="PANTHER" id="PTHR46929">
    <property type="entry name" value="EXPRESSED PROTEIN"/>
    <property type="match status" value="1"/>
</dbReference>
<accession>A0A6N2MWB7</accession>
<dbReference type="AlphaFoldDB" id="A0A6N2MWB7"/>
<sequence>MSLTQDEKCKGKGKHFKWTKPMSNMLLELLADEALKGNKPSSTFKAESFVKVATEINAIFNVQCEPKHVENHLRTVKKEWGIITTLRGKSGFGWDDCLKMITVSKDVYAEEVKAHPNHEKYLNKKLDFYDEMTLVVGKDMATGNFAKSFADVNLEENTEVHSISMENEVEYEETSKGKGTSSSATQKRQHRKRSRMHENDDDDKFSKQIGDVAVMEVEGFDEITLVCAFDYLVQNEMLAKAFLVKKADLRKFWVQTFVNTHYNRPAS</sequence>
<proteinExistence type="predicted"/>
<gene>
    <name evidence="3" type="ORF">SVIM_LOCUS429840</name>
</gene>
<evidence type="ECO:0000313" key="3">
    <source>
        <dbReference type="EMBL" id="VFU58747.1"/>
    </source>
</evidence>
<dbReference type="InterPro" id="IPR024752">
    <property type="entry name" value="Myb/SANT-like_dom"/>
</dbReference>
<dbReference type="Pfam" id="PF12776">
    <property type="entry name" value="Myb_DNA-bind_3"/>
    <property type="match status" value="1"/>
</dbReference>
<name>A0A6N2MWB7_SALVM</name>
<evidence type="ECO:0000259" key="2">
    <source>
        <dbReference type="Pfam" id="PF12776"/>
    </source>
</evidence>
<feature type="region of interest" description="Disordered" evidence="1">
    <location>
        <begin position="165"/>
        <end position="204"/>
    </location>
</feature>
<evidence type="ECO:0000256" key="1">
    <source>
        <dbReference type="SAM" id="MobiDB-lite"/>
    </source>
</evidence>
<reference evidence="3" key="1">
    <citation type="submission" date="2019-03" db="EMBL/GenBank/DDBJ databases">
        <authorList>
            <person name="Mank J."/>
            <person name="Almeida P."/>
        </authorList>
    </citation>
    <scope>NUCLEOTIDE SEQUENCE</scope>
    <source>
        <strain evidence="3">78183</strain>
    </source>
</reference>
<feature type="domain" description="Myb/SANT-like" evidence="2">
    <location>
        <begin position="17"/>
        <end position="108"/>
    </location>
</feature>
<dbReference type="PANTHER" id="PTHR46929:SF23">
    <property type="entry name" value="L10-INTERACTING MYB DOMAIN-CONTAINING PROTEIN-LIKE"/>
    <property type="match status" value="1"/>
</dbReference>
<organism evidence="3">
    <name type="scientific">Salix viminalis</name>
    <name type="common">Common osier</name>
    <name type="synonym">Basket willow</name>
    <dbReference type="NCBI Taxonomy" id="40686"/>
    <lineage>
        <taxon>Eukaryota</taxon>
        <taxon>Viridiplantae</taxon>
        <taxon>Streptophyta</taxon>
        <taxon>Embryophyta</taxon>
        <taxon>Tracheophyta</taxon>
        <taxon>Spermatophyta</taxon>
        <taxon>Magnoliopsida</taxon>
        <taxon>eudicotyledons</taxon>
        <taxon>Gunneridae</taxon>
        <taxon>Pentapetalae</taxon>
        <taxon>rosids</taxon>
        <taxon>fabids</taxon>
        <taxon>Malpighiales</taxon>
        <taxon>Salicaceae</taxon>
        <taxon>Saliceae</taxon>
        <taxon>Salix</taxon>
    </lineage>
</organism>
<dbReference type="EMBL" id="CAADRP010001996">
    <property type="protein sequence ID" value="VFU58747.1"/>
    <property type="molecule type" value="Genomic_DNA"/>
</dbReference>